<protein>
    <submittedName>
        <fullName evidence="2">Uncharacterized protein</fullName>
    </submittedName>
</protein>
<proteinExistence type="predicted"/>
<name>A0A146FTW4_ASPKA</name>
<sequence>MEVKAIGSATRHIATQDQTFESADRELLGSAERKEHHPTVDRLVMSSFVLDPTKPTECFRSGSGKKKVTQ</sequence>
<feature type="region of interest" description="Disordered" evidence="1">
    <location>
        <begin position="1"/>
        <end position="39"/>
    </location>
</feature>
<dbReference type="AlphaFoldDB" id="A0A146FTW4"/>
<comment type="caution">
    <text evidence="2">The sequence shown here is derived from an EMBL/GenBank/DDBJ whole genome shotgun (WGS) entry which is preliminary data.</text>
</comment>
<evidence type="ECO:0000313" key="3">
    <source>
        <dbReference type="Proteomes" id="UP000075230"/>
    </source>
</evidence>
<gene>
    <name evidence="2" type="ORF">RIB2604_02701810</name>
</gene>
<reference evidence="3" key="2">
    <citation type="submission" date="2016-02" db="EMBL/GenBank/DDBJ databases">
        <title>Genome sequencing of Aspergillus luchuensis NBRC 4314.</title>
        <authorList>
            <person name="Yamada O."/>
        </authorList>
    </citation>
    <scope>NUCLEOTIDE SEQUENCE [LARGE SCALE GENOMIC DNA]</scope>
    <source>
        <strain evidence="3">RIB 2604</strain>
    </source>
</reference>
<feature type="compositionally biased region" description="Basic and acidic residues" evidence="1">
    <location>
        <begin position="22"/>
        <end position="39"/>
    </location>
</feature>
<reference evidence="2 3" key="1">
    <citation type="journal article" date="2016" name="DNA Res.">
        <title>Genome sequence of Aspergillus luchuensis NBRC 4314.</title>
        <authorList>
            <person name="Yamada O."/>
            <person name="Machida M."/>
            <person name="Hosoyama A."/>
            <person name="Goto M."/>
            <person name="Takahashi T."/>
            <person name="Futagami T."/>
            <person name="Yamagata Y."/>
            <person name="Takeuchi M."/>
            <person name="Kobayashi T."/>
            <person name="Koike H."/>
            <person name="Abe K."/>
            <person name="Asai K."/>
            <person name="Arita M."/>
            <person name="Fujita N."/>
            <person name="Fukuda K."/>
            <person name="Higa K."/>
            <person name="Horikawa H."/>
            <person name="Ishikawa T."/>
            <person name="Jinno K."/>
            <person name="Kato Y."/>
            <person name="Kirimura K."/>
            <person name="Mizutani O."/>
            <person name="Nakasone K."/>
            <person name="Sano M."/>
            <person name="Shiraishi Y."/>
            <person name="Tsukahara M."/>
            <person name="Gomi K."/>
        </authorList>
    </citation>
    <scope>NUCLEOTIDE SEQUENCE [LARGE SCALE GENOMIC DNA]</scope>
    <source>
        <strain evidence="2 3">RIB 2604</strain>
    </source>
</reference>
<evidence type="ECO:0000313" key="2">
    <source>
        <dbReference type="EMBL" id="GAT28995.1"/>
    </source>
</evidence>
<evidence type="ECO:0000256" key="1">
    <source>
        <dbReference type="SAM" id="MobiDB-lite"/>
    </source>
</evidence>
<organism evidence="2 3">
    <name type="scientific">Aspergillus kawachii</name>
    <name type="common">White koji mold</name>
    <name type="synonym">Aspergillus awamori var. kawachi</name>
    <dbReference type="NCBI Taxonomy" id="1069201"/>
    <lineage>
        <taxon>Eukaryota</taxon>
        <taxon>Fungi</taxon>
        <taxon>Dikarya</taxon>
        <taxon>Ascomycota</taxon>
        <taxon>Pezizomycotina</taxon>
        <taxon>Eurotiomycetes</taxon>
        <taxon>Eurotiomycetidae</taxon>
        <taxon>Eurotiales</taxon>
        <taxon>Aspergillaceae</taxon>
        <taxon>Aspergillus</taxon>
        <taxon>Aspergillus subgen. Circumdati</taxon>
    </lineage>
</organism>
<dbReference type="Proteomes" id="UP000075230">
    <property type="component" value="Unassembled WGS sequence"/>
</dbReference>
<accession>A0A146FTW4</accession>
<dbReference type="EMBL" id="BCWF01000026">
    <property type="protein sequence ID" value="GAT28995.1"/>
    <property type="molecule type" value="Genomic_DNA"/>
</dbReference>